<feature type="region of interest" description="Disordered" evidence="1">
    <location>
        <begin position="137"/>
        <end position="199"/>
    </location>
</feature>
<accession>A0AAV4IDB1</accession>
<reference evidence="3 4" key="1">
    <citation type="journal article" date="2021" name="Elife">
        <title>Chloroplast acquisition without the gene transfer in kleptoplastic sea slugs, Plakobranchus ocellatus.</title>
        <authorList>
            <person name="Maeda T."/>
            <person name="Takahashi S."/>
            <person name="Yoshida T."/>
            <person name="Shimamura S."/>
            <person name="Takaki Y."/>
            <person name="Nagai Y."/>
            <person name="Toyoda A."/>
            <person name="Suzuki Y."/>
            <person name="Arimoto A."/>
            <person name="Ishii H."/>
            <person name="Satoh N."/>
            <person name="Nishiyama T."/>
            <person name="Hasebe M."/>
            <person name="Maruyama T."/>
            <person name="Minagawa J."/>
            <person name="Obokata J."/>
            <person name="Shigenobu S."/>
        </authorList>
    </citation>
    <scope>NUCLEOTIDE SEQUENCE [LARGE SCALE GENOMIC DNA]</scope>
</reference>
<keyword evidence="4" id="KW-1185">Reference proteome</keyword>
<evidence type="ECO:0000256" key="1">
    <source>
        <dbReference type="SAM" id="MobiDB-lite"/>
    </source>
</evidence>
<feature type="domain" description="Androglobin" evidence="2">
    <location>
        <begin position="102"/>
        <end position="144"/>
    </location>
</feature>
<dbReference type="InterPro" id="IPR053033">
    <property type="entry name" value="Androglobin-like"/>
</dbReference>
<feature type="compositionally biased region" description="Polar residues" evidence="1">
    <location>
        <begin position="1"/>
        <end position="13"/>
    </location>
</feature>
<dbReference type="PANTHER" id="PTHR46298:SF1">
    <property type="entry name" value="ANDROGLOBIN"/>
    <property type="match status" value="1"/>
</dbReference>
<organism evidence="3 4">
    <name type="scientific">Elysia marginata</name>
    <dbReference type="NCBI Taxonomy" id="1093978"/>
    <lineage>
        <taxon>Eukaryota</taxon>
        <taxon>Metazoa</taxon>
        <taxon>Spiralia</taxon>
        <taxon>Lophotrochozoa</taxon>
        <taxon>Mollusca</taxon>
        <taxon>Gastropoda</taxon>
        <taxon>Heterobranchia</taxon>
        <taxon>Euthyneura</taxon>
        <taxon>Panpulmonata</taxon>
        <taxon>Sacoglossa</taxon>
        <taxon>Placobranchoidea</taxon>
        <taxon>Plakobranchidae</taxon>
        <taxon>Elysia</taxon>
    </lineage>
</organism>
<evidence type="ECO:0000259" key="2">
    <source>
        <dbReference type="Pfam" id="PF22070"/>
    </source>
</evidence>
<dbReference type="Pfam" id="PF22070">
    <property type="entry name" value="Androglobin_V"/>
    <property type="match status" value="1"/>
</dbReference>
<evidence type="ECO:0000313" key="3">
    <source>
        <dbReference type="EMBL" id="GFS08055.1"/>
    </source>
</evidence>
<feature type="compositionally biased region" description="Basic and acidic residues" evidence="1">
    <location>
        <begin position="137"/>
        <end position="155"/>
    </location>
</feature>
<feature type="compositionally biased region" description="Low complexity" evidence="1">
    <location>
        <begin position="52"/>
        <end position="61"/>
    </location>
</feature>
<dbReference type="InterPro" id="IPR054095">
    <property type="entry name" value="Androglobin_V"/>
</dbReference>
<dbReference type="PANTHER" id="PTHR46298">
    <property type="entry name" value="ANDROGLOBIN"/>
    <property type="match status" value="1"/>
</dbReference>
<dbReference type="EMBL" id="BMAT01002495">
    <property type="protein sequence ID" value="GFS08055.1"/>
    <property type="molecule type" value="Genomic_DNA"/>
</dbReference>
<evidence type="ECO:0000313" key="4">
    <source>
        <dbReference type="Proteomes" id="UP000762676"/>
    </source>
</evidence>
<feature type="compositionally biased region" description="Polar residues" evidence="1">
    <location>
        <begin position="75"/>
        <end position="88"/>
    </location>
</feature>
<feature type="compositionally biased region" description="Basic and acidic residues" evidence="1">
    <location>
        <begin position="167"/>
        <end position="182"/>
    </location>
</feature>
<gene>
    <name evidence="3" type="ORF">ElyMa_001265000</name>
</gene>
<dbReference type="AlphaFoldDB" id="A0AAV4IDB1"/>
<name>A0AAV4IDB1_9GAST</name>
<feature type="region of interest" description="Disordered" evidence="1">
    <location>
        <begin position="442"/>
        <end position="469"/>
    </location>
</feature>
<feature type="compositionally biased region" description="Polar residues" evidence="1">
    <location>
        <begin position="283"/>
        <end position="302"/>
    </location>
</feature>
<feature type="region of interest" description="Disordered" evidence="1">
    <location>
        <begin position="1"/>
        <end position="104"/>
    </location>
</feature>
<dbReference type="Proteomes" id="UP000762676">
    <property type="component" value="Unassembled WGS sequence"/>
</dbReference>
<feature type="compositionally biased region" description="Basic residues" evidence="1">
    <location>
        <begin position="457"/>
        <end position="469"/>
    </location>
</feature>
<feature type="compositionally biased region" description="Basic and acidic residues" evidence="1">
    <location>
        <begin position="62"/>
        <end position="74"/>
    </location>
</feature>
<proteinExistence type="predicted"/>
<protein>
    <submittedName>
        <fullName evidence="3">Androglobin-like</fullName>
    </submittedName>
</protein>
<feature type="compositionally biased region" description="Polar residues" evidence="1">
    <location>
        <begin position="253"/>
        <end position="275"/>
    </location>
</feature>
<sequence>MESLQGSFTNLESGTEKAKKRRESHKGVESGQDSKKNSTSIAENISHDNESATKNAAPAAAKAEKSGSKIKRTESAVSQEHSPPSRNSMRSDAELAERLEDTRPHKYIIQATVLQNSWPLSESSWRFVQMLKEMEKNELKVSNKERPPSPPKVEKTPAGGSKAKAKGGKDKGAKDKGQDGKGSRPSSQQFDITKPHFTLRVVSDAVTAEEIEVKKDTERADEIRAMKKAWEDAEPGRAAKAMQSRLKYLNSHTIRLQASSEDNTHSGTVPASGTGSKEDQTAGDVSSGTNIPQAAESGTSLLEQEPSPPTPASFGDHFESETTLTLEPPPMPQPKEILEPLDKTPFIRKTLDTPKYLDEEEIERLLADRQQKIADYKAFRAGVEQWRELDRQNRNKTKIQQLEQCQALQAALDAARERVNIPREAIRQRFLDAERLKLEEAASQEAAMKADLEAKSPKRKKSASGKKKK</sequence>
<feature type="compositionally biased region" description="Basic and acidic residues" evidence="1">
    <location>
        <begin position="25"/>
        <end position="36"/>
    </location>
</feature>
<feature type="region of interest" description="Disordered" evidence="1">
    <location>
        <begin position="253"/>
        <end position="344"/>
    </location>
</feature>
<comment type="caution">
    <text evidence="3">The sequence shown here is derived from an EMBL/GenBank/DDBJ whole genome shotgun (WGS) entry which is preliminary data.</text>
</comment>
<feature type="compositionally biased region" description="Basic and acidic residues" evidence="1">
    <location>
        <begin position="89"/>
        <end position="104"/>
    </location>
</feature>